<accession>A0A1X7HHA3</accession>
<evidence type="ECO:0000256" key="1">
    <source>
        <dbReference type="SAM" id="Phobius"/>
    </source>
</evidence>
<evidence type="ECO:0008006" key="4">
    <source>
        <dbReference type="Google" id="ProtNLM"/>
    </source>
</evidence>
<gene>
    <name evidence="2" type="ORF">SAMN05661091_3298</name>
</gene>
<dbReference type="Gene3D" id="2.40.50.660">
    <property type="match status" value="1"/>
</dbReference>
<dbReference type="EMBL" id="LT840184">
    <property type="protein sequence ID" value="SMF86132.1"/>
    <property type="molecule type" value="Genomic_DNA"/>
</dbReference>
<protein>
    <recommendedName>
        <fullName evidence="4">DUF2500 domain-containing protein</fullName>
    </recommendedName>
</protein>
<feature type="transmembrane region" description="Helical" evidence="1">
    <location>
        <begin position="20"/>
        <end position="40"/>
    </location>
</feature>
<name>A0A1X7HHA3_9BACL</name>
<sequence>MLKDGRGSRMGSETYWMFDFFGSVMPVVFVVVLGIILLSAGKGIMQWNRNNRQPLLTVDSRIVSKRSEVTHSRHPDDSMASRSRTSYYLTFEVESGDRMEFAVTGEEFGICAKGDEGRLSFQGTRYYRFERYPRLHREPVRGFENHK</sequence>
<organism evidence="2 3">
    <name type="scientific">Paenibacillus uliginis N3/975</name>
    <dbReference type="NCBI Taxonomy" id="1313296"/>
    <lineage>
        <taxon>Bacteria</taxon>
        <taxon>Bacillati</taxon>
        <taxon>Bacillota</taxon>
        <taxon>Bacilli</taxon>
        <taxon>Bacillales</taxon>
        <taxon>Paenibacillaceae</taxon>
        <taxon>Paenibacillus</taxon>
    </lineage>
</organism>
<dbReference type="InterPro" id="IPR019635">
    <property type="entry name" value="DUF2500"/>
</dbReference>
<evidence type="ECO:0000313" key="3">
    <source>
        <dbReference type="Proteomes" id="UP000192940"/>
    </source>
</evidence>
<evidence type="ECO:0000313" key="2">
    <source>
        <dbReference type="EMBL" id="SMF86132.1"/>
    </source>
</evidence>
<keyword evidence="1" id="KW-1133">Transmembrane helix</keyword>
<keyword evidence="1" id="KW-0472">Membrane</keyword>
<keyword evidence="3" id="KW-1185">Reference proteome</keyword>
<dbReference type="Proteomes" id="UP000192940">
    <property type="component" value="Chromosome I"/>
</dbReference>
<dbReference type="AlphaFoldDB" id="A0A1X7HHA3"/>
<proteinExistence type="predicted"/>
<dbReference type="STRING" id="1313296.SAMN05661091_3298"/>
<reference evidence="2 3" key="1">
    <citation type="submission" date="2017-04" db="EMBL/GenBank/DDBJ databases">
        <authorList>
            <person name="Afonso C.L."/>
            <person name="Miller P.J."/>
            <person name="Scott M.A."/>
            <person name="Spackman E."/>
            <person name="Goraichik I."/>
            <person name="Dimitrov K.M."/>
            <person name="Suarez D.L."/>
            <person name="Swayne D.E."/>
        </authorList>
    </citation>
    <scope>NUCLEOTIDE SEQUENCE [LARGE SCALE GENOMIC DNA]</scope>
    <source>
        <strain evidence="2 3">N3/975</strain>
    </source>
</reference>
<dbReference type="Pfam" id="PF10694">
    <property type="entry name" value="DUF2500"/>
    <property type="match status" value="1"/>
</dbReference>
<keyword evidence="1" id="KW-0812">Transmembrane</keyword>